<evidence type="ECO:0000256" key="3">
    <source>
        <dbReference type="ARBA" id="ARBA00022692"/>
    </source>
</evidence>
<dbReference type="CDD" id="cd15904">
    <property type="entry name" value="TSPO_MBR"/>
    <property type="match status" value="1"/>
</dbReference>
<evidence type="ECO:0000313" key="8">
    <source>
        <dbReference type="Proteomes" id="UP000008385"/>
    </source>
</evidence>
<dbReference type="Pfam" id="PF03073">
    <property type="entry name" value="TspO_MBR"/>
    <property type="match status" value="1"/>
</dbReference>
<reference evidence="8" key="1">
    <citation type="submission" date="2006-01" db="EMBL/GenBank/DDBJ databases">
        <title>Genome of the cyst-dividing bacterium Ramlibacter tataouinensis.</title>
        <authorList>
            <person name="Barakat M."/>
            <person name="Ortet P."/>
            <person name="De Luca G."/>
            <person name="Jourlin-Castelli C."/>
            <person name="Ansaldi M."/>
            <person name="Py B."/>
            <person name="Fichant G."/>
            <person name="Coutinho P."/>
            <person name="Voulhoux R."/>
            <person name="Bastien O."/>
            <person name="Roy S."/>
            <person name="Marechal E."/>
            <person name="Henrissat B."/>
            <person name="Quentin Y."/>
            <person name="Noirot P."/>
            <person name="Filloux A."/>
            <person name="Mejean V."/>
            <person name="DuBow M."/>
            <person name="Barras F."/>
            <person name="Heulin T."/>
        </authorList>
    </citation>
    <scope>NUCLEOTIDE SEQUENCE [LARGE SCALE GENOMIC DNA]</scope>
    <source>
        <strain evidence="8">ATCC BAA-407 / DSM 14655 / LMG 21543 / TTB310</strain>
    </source>
</reference>
<dbReference type="KEGG" id="rta:Rta_27535"/>
<dbReference type="AlphaFoldDB" id="F5Y516"/>
<gene>
    <name evidence="7" type="ordered locus">Rta_27535</name>
</gene>
<dbReference type="FunFam" id="1.20.1260.100:FF:000001">
    <property type="entry name" value="translocator protein 2"/>
    <property type="match status" value="1"/>
</dbReference>
<dbReference type="InterPro" id="IPR038330">
    <property type="entry name" value="TspO/MBR-related_sf"/>
</dbReference>
<evidence type="ECO:0000256" key="1">
    <source>
        <dbReference type="ARBA" id="ARBA00004141"/>
    </source>
</evidence>
<dbReference type="HOGENOM" id="CLU_091805_2_0_4"/>
<sequence>MDNAAAWYANLDKPFFAPPAWLFGPVWTLLYLVIAISFGWVLLQALRRRLPWRTALPFVLNLAFNLAFMPLQFVLQNNLLAAIDILLVLATLLWALRAIAPRARWVVLANLPYLAWVVFATVLQLSITWLNR</sequence>
<dbReference type="InterPro" id="IPR004307">
    <property type="entry name" value="TspO_MBR"/>
</dbReference>
<feature type="transmembrane region" description="Helical" evidence="6">
    <location>
        <begin position="111"/>
        <end position="130"/>
    </location>
</feature>
<evidence type="ECO:0000256" key="2">
    <source>
        <dbReference type="ARBA" id="ARBA00007524"/>
    </source>
</evidence>
<accession>F5Y516</accession>
<dbReference type="PANTHER" id="PTHR10057:SF0">
    <property type="entry name" value="TRANSLOCATOR PROTEIN"/>
    <property type="match status" value="1"/>
</dbReference>
<feature type="transmembrane region" description="Helical" evidence="6">
    <location>
        <begin position="79"/>
        <end position="99"/>
    </location>
</feature>
<feature type="transmembrane region" description="Helical" evidence="6">
    <location>
        <begin position="55"/>
        <end position="73"/>
    </location>
</feature>
<dbReference type="PANTHER" id="PTHR10057">
    <property type="entry name" value="PERIPHERAL-TYPE BENZODIAZEPINE RECEPTOR"/>
    <property type="match status" value="1"/>
</dbReference>
<proteinExistence type="inferred from homology"/>
<dbReference type="Gene3D" id="1.20.1260.100">
    <property type="entry name" value="TspO/MBR protein"/>
    <property type="match status" value="1"/>
</dbReference>
<dbReference type="GO" id="GO:0016020">
    <property type="term" value="C:membrane"/>
    <property type="evidence" value="ECO:0007669"/>
    <property type="project" value="UniProtKB-SubCell"/>
</dbReference>
<keyword evidence="5 6" id="KW-0472">Membrane</keyword>
<keyword evidence="4 6" id="KW-1133">Transmembrane helix</keyword>
<organism evidence="7 8">
    <name type="scientific">Ramlibacter tataouinensis (strain ATCC BAA-407 / DSM 14655 / LMG 21543 / TTB310)</name>
    <dbReference type="NCBI Taxonomy" id="365046"/>
    <lineage>
        <taxon>Bacteria</taxon>
        <taxon>Pseudomonadati</taxon>
        <taxon>Pseudomonadota</taxon>
        <taxon>Betaproteobacteria</taxon>
        <taxon>Burkholderiales</taxon>
        <taxon>Comamonadaceae</taxon>
        <taxon>Ramlibacter</taxon>
    </lineage>
</organism>
<dbReference type="Proteomes" id="UP000008385">
    <property type="component" value="Chromosome"/>
</dbReference>
<keyword evidence="8" id="KW-1185">Reference proteome</keyword>
<dbReference type="GO" id="GO:0033013">
    <property type="term" value="P:tetrapyrrole metabolic process"/>
    <property type="evidence" value="ECO:0007669"/>
    <property type="project" value="UniProtKB-ARBA"/>
</dbReference>
<dbReference type="OrthoDB" id="9795496at2"/>
<keyword evidence="3 6" id="KW-0812">Transmembrane</keyword>
<evidence type="ECO:0000256" key="4">
    <source>
        <dbReference type="ARBA" id="ARBA00022989"/>
    </source>
</evidence>
<comment type="similarity">
    <text evidence="2">Belongs to the TspO/BZRP family.</text>
</comment>
<dbReference type="RefSeq" id="WP_013902087.1">
    <property type="nucleotide sequence ID" value="NC_015677.1"/>
</dbReference>
<comment type="subcellular location">
    <subcellularLocation>
        <location evidence="1">Membrane</location>
        <topology evidence="1">Multi-pass membrane protein</topology>
    </subcellularLocation>
</comment>
<dbReference type="eggNOG" id="COG3476">
    <property type="taxonomic scope" value="Bacteria"/>
</dbReference>
<evidence type="ECO:0000256" key="6">
    <source>
        <dbReference type="SAM" id="Phobius"/>
    </source>
</evidence>
<evidence type="ECO:0000256" key="5">
    <source>
        <dbReference type="ARBA" id="ARBA00023136"/>
    </source>
</evidence>
<dbReference type="STRING" id="365046.Rta_27535"/>
<protein>
    <submittedName>
        <fullName evidence="7">CrtK protein, membrane protein-like protein</fullName>
    </submittedName>
</protein>
<reference evidence="7 8" key="2">
    <citation type="journal article" date="2011" name="PLoS ONE">
        <title>The Cyst-Dividing Bacterium Ramlibacter tataouinensis TTB310 Genome Reveals a Well-Stocked Toolbox for Adaptation to a Desert Environment.</title>
        <authorList>
            <person name="De Luca G."/>
            <person name="Barakat M."/>
            <person name="Ortet P."/>
            <person name="Fochesato S."/>
            <person name="Jourlin-Castelli C."/>
            <person name="Ansaldi M."/>
            <person name="Py B."/>
            <person name="Fichant G."/>
            <person name="Coutinho P.M."/>
            <person name="Voulhoux R."/>
            <person name="Bastien O."/>
            <person name="Marechal E."/>
            <person name="Henrissat B."/>
            <person name="Quentin Y."/>
            <person name="Noirot P."/>
            <person name="Filloux A."/>
            <person name="Mejean V."/>
            <person name="Dubow M.S."/>
            <person name="Barras F."/>
            <person name="Barbe V."/>
            <person name="Weissenbach J."/>
            <person name="Mihalcescu I."/>
            <person name="Vermeglio A."/>
            <person name="Achouak W."/>
            <person name="Heulin T."/>
        </authorList>
    </citation>
    <scope>NUCLEOTIDE SEQUENCE [LARGE SCALE GENOMIC DNA]</scope>
    <source>
        <strain evidence="8">ATCC BAA-407 / DSM 14655 / LMG 21543 / TTB310</strain>
    </source>
</reference>
<dbReference type="PIRSF" id="PIRSF005859">
    <property type="entry name" value="PBR"/>
    <property type="match status" value="1"/>
</dbReference>
<evidence type="ECO:0000313" key="7">
    <source>
        <dbReference type="EMBL" id="AEG93856.1"/>
    </source>
</evidence>
<dbReference type="EMBL" id="CP000245">
    <property type="protein sequence ID" value="AEG93856.1"/>
    <property type="molecule type" value="Genomic_DNA"/>
</dbReference>
<feature type="transmembrane region" description="Helical" evidence="6">
    <location>
        <begin position="20"/>
        <end position="43"/>
    </location>
</feature>
<name>F5Y516_RAMTT</name>